<dbReference type="PROSITE" id="PS51273">
    <property type="entry name" value="GATASE_TYPE_1"/>
    <property type="match status" value="1"/>
</dbReference>
<dbReference type="STRING" id="204669.Acid345_0121"/>
<dbReference type="AlphaFoldDB" id="Q1IVH4"/>
<sequence length="255" mass="28249">MSSTKPRIAIPEPHSSRQYTGKRLQDYVAPIEAAGGEAVIIELALPSAEQAHRMKSCDAVLLPGSPADLDPEKYGEVKDPHTAAADVARDNADELLLQDAYNMRKPVFGICYGVQSLNVWRTGSLVQHIESKIAHEVKHEARAHTVEVKPATMLAKIAAEAEPNVAEHWVNSSHHQSLATLGDGLQLAATSPHDGVVEAVEGTAPDQWVLGVQWHPERTYKEDKFSRLLFERFLAEARRWHEQFAAKKNDFEAVR</sequence>
<dbReference type="GO" id="GO:0005829">
    <property type="term" value="C:cytosol"/>
    <property type="evidence" value="ECO:0007669"/>
    <property type="project" value="TreeGrafter"/>
</dbReference>
<proteinExistence type="predicted"/>
<keyword evidence="2" id="KW-1185">Reference proteome</keyword>
<dbReference type="OrthoDB" id="9813383at2"/>
<dbReference type="Pfam" id="PF07722">
    <property type="entry name" value="Peptidase_C26"/>
    <property type="match status" value="1"/>
</dbReference>
<dbReference type="InterPro" id="IPR029062">
    <property type="entry name" value="Class_I_gatase-like"/>
</dbReference>
<protein>
    <submittedName>
        <fullName evidence="1">Peptidase C26</fullName>
    </submittedName>
</protein>
<dbReference type="InterPro" id="IPR011697">
    <property type="entry name" value="Peptidase_C26"/>
</dbReference>
<name>Q1IVH4_KORVE</name>
<organism evidence="1 2">
    <name type="scientific">Koribacter versatilis (strain Ellin345)</name>
    <dbReference type="NCBI Taxonomy" id="204669"/>
    <lineage>
        <taxon>Bacteria</taxon>
        <taxon>Pseudomonadati</taxon>
        <taxon>Acidobacteriota</taxon>
        <taxon>Terriglobia</taxon>
        <taxon>Terriglobales</taxon>
        <taxon>Candidatus Korobacteraceae</taxon>
        <taxon>Candidatus Korobacter</taxon>
    </lineage>
</organism>
<dbReference type="PANTHER" id="PTHR43235">
    <property type="entry name" value="GLUTAMINE AMIDOTRANSFERASE PB2B2.05-RELATED"/>
    <property type="match status" value="1"/>
</dbReference>
<dbReference type="GO" id="GO:0006598">
    <property type="term" value="P:polyamine catabolic process"/>
    <property type="evidence" value="ECO:0007669"/>
    <property type="project" value="TreeGrafter"/>
</dbReference>
<dbReference type="eggNOG" id="COG2071">
    <property type="taxonomic scope" value="Bacteria"/>
</dbReference>
<dbReference type="PANTHER" id="PTHR43235:SF1">
    <property type="entry name" value="GLUTAMINE AMIDOTRANSFERASE PB2B2.05-RELATED"/>
    <property type="match status" value="1"/>
</dbReference>
<dbReference type="EMBL" id="CP000360">
    <property type="protein sequence ID" value="ABF39126.1"/>
    <property type="molecule type" value="Genomic_DNA"/>
</dbReference>
<dbReference type="InterPro" id="IPR044668">
    <property type="entry name" value="PuuD-like"/>
</dbReference>
<evidence type="ECO:0000313" key="1">
    <source>
        <dbReference type="EMBL" id="ABF39126.1"/>
    </source>
</evidence>
<evidence type="ECO:0000313" key="2">
    <source>
        <dbReference type="Proteomes" id="UP000002432"/>
    </source>
</evidence>
<dbReference type="RefSeq" id="WP_011520928.1">
    <property type="nucleotide sequence ID" value="NC_008009.1"/>
</dbReference>
<reference evidence="1 2" key="1">
    <citation type="journal article" date="2009" name="Appl. Environ. Microbiol.">
        <title>Three genomes from the phylum Acidobacteria provide insight into the lifestyles of these microorganisms in soils.</title>
        <authorList>
            <person name="Ward N.L."/>
            <person name="Challacombe J.F."/>
            <person name="Janssen P.H."/>
            <person name="Henrissat B."/>
            <person name="Coutinho P.M."/>
            <person name="Wu M."/>
            <person name="Xie G."/>
            <person name="Haft D.H."/>
            <person name="Sait M."/>
            <person name="Badger J."/>
            <person name="Barabote R.D."/>
            <person name="Bradley B."/>
            <person name="Brettin T.S."/>
            <person name="Brinkac L.M."/>
            <person name="Bruce D."/>
            <person name="Creasy T."/>
            <person name="Daugherty S.C."/>
            <person name="Davidsen T.M."/>
            <person name="DeBoy R.T."/>
            <person name="Detter J.C."/>
            <person name="Dodson R.J."/>
            <person name="Durkin A.S."/>
            <person name="Ganapathy A."/>
            <person name="Gwinn-Giglio M."/>
            <person name="Han C.S."/>
            <person name="Khouri H."/>
            <person name="Kiss H."/>
            <person name="Kothari S.P."/>
            <person name="Madupu R."/>
            <person name="Nelson K.E."/>
            <person name="Nelson W.C."/>
            <person name="Paulsen I."/>
            <person name="Penn K."/>
            <person name="Ren Q."/>
            <person name="Rosovitz M.J."/>
            <person name="Selengut J.D."/>
            <person name="Shrivastava S."/>
            <person name="Sullivan S.A."/>
            <person name="Tapia R."/>
            <person name="Thompson L.S."/>
            <person name="Watkins K.L."/>
            <person name="Yang Q."/>
            <person name="Yu C."/>
            <person name="Zafar N."/>
            <person name="Zhou L."/>
            <person name="Kuske C.R."/>
        </authorList>
    </citation>
    <scope>NUCLEOTIDE SEQUENCE [LARGE SCALE GENOMIC DNA]</scope>
    <source>
        <strain evidence="1 2">Ellin345</strain>
    </source>
</reference>
<dbReference type="GO" id="GO:0033969">
    <property type="term" value="F:gamma-glutamyl-gamma-aminobutyrate hydrolase activity"/>
    <property type="evidence" value="ECO:0007669"/>
    <property type="project" value="TreeGrafter"/>
</dbReference>
<dbReference type="Gene3D" id="3.40.50.880">
    <property type="match status" value="1"/>
</dbReference>
<dbReference type="HOGENOM" id="CLU_030756_2_1_0"/>
<dbReference type="EnsemblBacteria" id="ABF39126">
    <property type="protein sequence ID" value="ABF39126"/>
    <property type="gene ID" value="Acid345_0121"/>
</dbReference>
<dbReference type="SUPFAM" id="SSF52317">
    <property type="entry name" value="Class I glutamine amidotransferase-like"/>
    <property type="match status" value="1"/>
</dbReference>
<accession>Q1IVH4</accession>
<dbReference type="Proteomes" id="UP000002432">
    <property type="component" value="Chromosome"/>
</dbReference>
<gene>
    <name evidence="1" type="ordered locus">Acid345_0121</name>
</gene>
<dbReference type="KEGG" id="aba:Acid345_0121"/>